<reference evidence="10 11" key="2">
    <citation type="journal article" date="2010" name="J. Bacteriol.">
        <title>Complete genome sequence of Methanothermobacter marburgensis, a methanoarchaeon model organism.</title>
        <authorList>
            <person name="Liesegang H."/>
            <person name="Kaster A.K."/>
            <person name="Wiezer A."/>
            <person name="Goenrich M."/>
            <person name="Wollherr A."/>
            <person name="Seedorf H."/>
            <person name="Gottschalk G."/>
            <person name="Thauer R.K."/>
        </authorList>
    </citation>
    <scope>NUCLEOTIDE SEQUENCE [LARGE SCALE GENOMIC DNA]</scope>
    <source>
        <strain evidence="11">ATCC BAA-927 / DSM 2133 / JCM 14651 / NBRC 100331 / OCM 82 / Marburg</strain>
    </source>
</reference>
<evidence type="ECO:0000259" key="9">
    <source>
        <dbReference type="Pfam" id="PF07885"/>
    </source>
</evidence>
<keyword evidence="2" id="KW-0813">Transport</keyword>
<dbReference type="OrthoDB" id="56871at2157"/>
<name>D9PW93_METTM</name>
<dbReference type="SUPFAM" id="SSF81324">
    <property type="entry name" value="Voltage-gated potassium channels"/>
    <property type="match status" value="1"/>
</dbReference>
<feature type="transmembrane region" description="Helical" evidence="8">
    <location>
        <begin position="92"/>
        <end position="113"/>
    </location>
</feature>
<dbReference type="GeneID" id="77399672"/>
<evidence type="ECO:0000256" key="4">
    <source>
        <dbReference type="ARBA" id="ARBA00022989"/>
    </source>
</evidence>
<keyword evidence="3 8" id="KW-0812">Transmembrane</keyword>
<dbReference type="HOGENOM" id="CLU_011722_6_1_2"/>
<dbReference type="Pfam" id="PF07885">
    <property type="entry name" value="Ion_trans_2"/>
    <property type="match status" value="1"/>
</dbReference>
<keyword evidence="4 8" id="KW-1133">Transmembrane helix</keyword>
<dbReference type="GeneID" id="9704604"/>
<evidence type="ECO:0000313" key="10">
    <source>
        <dbReference type="EMBL" id="ADL58491.1"/>
    </source>
</evidence>
<feature type="transmembrane region" description="Helical" evidence="8">
    <location>
        <begin position="188"/>
        <end position="210"/>
    </location>
</feature>
<dbReference type="InterPro" id="IPR013099">
    <property type="entry name" value="K_chnl_dom"/>
</dbReference>
<dbReference type="PaxDb" id="79929-MTBMA_c08960"/>
<evidence type="ECO:0000256" key="6">
    <source>
        <dbReference type="ARBA" id="ARBA00023136"/>
    </source>
</evidence>
<accession>D9PW93</accession>
<dbReference type="Gene3D" id="1.10.287.70">
    <property type="match status" value="1"/>
</dbReference>
<dbReference type="InterPro" id="IPR028325">
    <property type="entry name" value="VG_K_chnl"/>
</dbReference>
<feature type="transmembrane region" description="Helical" evidence="8">
    <location>
        <begin position="68"/>
        <end position="86"/>
    </location>
</feature>
<dbReference type="Proteomes" id="UP000000345">
    <property type="component" value="Chromosome"/>
</dbReference>
<organism evidence="10 11">
    <name type="scientific">Methanothermobacter marburgensis (strain ATCC BAA-927 / DSM 2133 / JCM 14651 / NBRC 100331 / OCM 82 / Marburg)</name>
    <name type="common">Methanobacterium thermoautotrophicum</name>
    <dbReference type="NCBI Taxonomy" id="79929"/>
    <lineage>
        <taxon>Archaea</taxon>
        <taxon>Methanobacteriati</taxon>
        <taxon>Methanobacteriota</taxon>
        <taxon>Methanomada group</taxon>
        <taxon>Methanobacteria</taxon>
        <taxon>Methanobacteriales</taxon>
        <taxon>Methanobacteriaceae</taxon>
        <taxon>Methanothermobacter</taxon>
    </lineage>
</organism>
<dbReference type="GO" id="GO:0005249">
    <property type="term" value="F:voltage-gated potassium channel activity"/>
    <property type="evidence" value="ECO:0007669"/>
    <property type="project" value="InterPro"/>
</dbReference>
<evidence type="ECO:0000256" key="5">
    <source>
        <dbReference type="ARBA" id="ARBA00023065"/>
    </source>
</evidence>
<comment type="subcellular location">
    <subcellularLocation>
        <location evidence="1">Membrane</location>
        <topology evidence="1">Multi-pass membrane protein</topology>
    </subcellularLocation>
</comment>
<dbReference type="GO" id="GO:0001508">
    <property type="term" value="P:action potential"/>
    <property type="evidence" value="ECO:0007669"/>
    <property type="project" value="TreeGrafter"/>
</dbReference>
<dbReference type="KEGG" id="mmg:MTBMA_c08960"/>
<sequence>MKDLQKGVRVLSEVIILLLLGLDGLSLLVSTFLPLQPGTFSRIVLLDLLTSITVVTAYILRPGVRDRWNIPVVMVPFYFIGVNLLGANPDSVILAVLNLIKVVGLFIAFRDLAGSVGEFIRTSRLGYGLGLFVSVLFVFTIVFYLVESPVNPLVRTYEDSLWYVLQTITTVGYGDIIPVTSLGRLTGVIIMISAIASTSLITASATSTLLETLRKEQERIDSTRRDEFRRLSDKLDELEMKLERIEDMLEKRR</sequence>
<dbReference type="PANTHER" id="PTHR11537:SF254">
    <property type="entry name" value="POTASSIUM VOLTAGE-GATED CHANNEL PROTEIN SHAB"/>
    <property type="match status" value="1"/>
</dbReference>
<evidence type="ECO:0000256" key="8">
    <source>
        <dbReference type="SAM" id="Phobius"/>
    </source>
</evidence>
<feature type="transmembrane region" description="Helical" evidence="8">
    <location>
        <begin position="12"/>
        <end position="33"/>
    </location>
</feature>
<evidence type="ECO:0000256" key="7">
    <source>
        <dbReference type="ARBA" id="ARBA00023303"/>
    </source>
</evidence>
<evidence type="ECO:0000256" key="3">
    <source>
        <dbReference type="ARBA" id="ARBA00022692"/>
    </source>
</evidence>
<feature type="transmembrane region" description="Helical" evidence="8">
    <location>
        <begin position="39"/>
        <end position="61"/>
    </location>
</feature>
<dbReference type="RefSeq" id="WP_013295715.1">
    <property type="nucleotide sequence ID" value="NC_014408.1"/>
</dbReference>
<feature type="transmembrane region" description="Helical" evidence="8">
    <location>
        <begin position="125"/>
        <end position="146"/>
    </location>
</feature>
<dbReference type="EMBL" id="CP001710">
    <property type="protein sequence ID" value="ADL58491.1"/>
    <property type="molecule type" value="Genomic_DNA"/>
</dbReference>
<keyword evidence="7 10" id="KW-0407">Ion channel</keyword>
<proteinExistence type="predicted"/>
<gene>
    <name evidence="10" type="ordered locus">MTBMA_c08960</name>
</gene>
<dbReference type="STRING" id="79929.MTBMA_c08960"/>
<dbReference type="AlphaFoldDB" id="D9PW93"/>
<evidence type="ECO:0000256" key="2">
    <source>
        <dbReference type="ARBA" id="ARBA00022448"/>
    </source>
</evidence>
<evidence type="ECO:0000313" key="11">
    <source>
        <dbReference type="Proteomes" id="UP000000345"/>
    </source>
</evidence>
<dbReference type="PANTHER" id="PTHR11537">
    <property type="entry name" value="VOLTAGE-GATED POTASSIUM CHANNEL"/>
    <property type="match status" value="1"/>
</dbReference>
<reference key="1">
    <citation type="submission" date="2009-08" db="EMBL/GenBank/DDBJ databases">
        <title>The genome sequence of Methanothermobacter marburgensis.</title>
        <authorList>
            <person name="Kaster A."/>
            <person name="Seedorf H."/>
            <person name="Goenrich M."/>
            <person name="Wiezer A."/>
            <person name="Liesegang H."/>
            <person name="Thauer R."/>
            <person name="Gottschalk G."/>
        </authorList>
    </citation>
    <scope>NUCLEOTIDE SEQUENCE</scope>
    <source>
        <strain>Marburg</strain>
    </source>
</reference>
<feature type="domain" description="Potassium channel" evidence="9">
    <location>
        <begin position="133"/>
        <end position="209"/>
    </location>
</feature>
<dbReference type="GO" id="GO:0008076">
    <property type="term" value="C:voltage-gated potassium channel complex"/>
    <property type="evidence" value="ECO:0007669"/>
    <property type="project" value="InterPro"/>
</dbReference>
<keyword evidence="5" id="KW-0406">Ion transport</keyword>
<evidence type="ECO:0000256" key="1">
    <source>
        <dbReference type="ARBA" id="ARBA00004141"/>
    </source>
</evidence>
<keyword evidence="11" id="KW-1185">Reference proteome</keyword>
<keyword evidence="6 8" id="KW-0472">Membrane</keyword>
<protein>
    <submittedName>
        <fullName evidence="10">Potassium channel related protein</fullName>
    </submittedName>
</protein>